<dbReference type="AlphaFoldDB" id="A0A512H3U0"/>
<keyword evidence="4 7" id="KW-0812">Transmembrane</keyword>
<feature type="domain" description="Mce/MlaD" evidence="8">
    <location>
        <begin position="295"/>
        <end position="397"/>
    </location>
</feature>
<dbReference type="PANTHER" id="PTHR30462">
    <property type="entry name" value="INTERMEMBRANE TRANSPORT PROTEIN PQIB-RELATED"/>
    <property type="match status" value="1"/>
</dbReference>
<evidence type="ECO:0000256" key="3">
    <source>
        <dbReference type="ARBA" id="ARBA00022519"/>
    </source>
</evidence>
<dbReference type="Proteomes" id="UP000321567">
    <property type="component" value="Unassembled WGS sequence"/>
</dbReference>
<comment type="subcellular location">
    <subcellularLocation>
        <location evidence="1">Cell inner membrane</location>
    </subcellularLocation>
</comment>
<dbReference type="EMBL" id="BJZO01000004">
    <property type="protein sequence ID" value="GEO80107.1"/>
    <property type="molecule type" value="Genomic_DNA"/>
</dbReference>
<proteinExistence type="predicted"/>
<feature type="domain" description="Mce/MlaD" evidence="8">
    <location>
        <begin position="49"/>
        <end position="136"/>
    </location>
</feature>
<gene>
    <name evidence="9" type="primary">lpw206-207</name>
    <name evidence="9" type="ORF">ROR02_02380</name>
</gene>
<evidence type="ECO:0000256" key="7">
    <source>
        <dbReference type="SAM" id="Phobius"/>
    </source>
</evidence>
<accession>A0A512H3U0</accession>
<dbReference type="InterPro" id="IPR003399">
    <property type="entry name" value="Mce/MlaD"/>
</dbReference>
<organism evidence="9 10">
    <name type="scientific">Pararhodospirillum oryzae</name>
    <dbReference type="NCBI Taxonomy" id="478448"/>
    <lineage>
        <taxon>Bacteria</taxon>
        <taxon>Pseudomonadati</taxon>
        <taxon>Pseudomonadota</taxon>
        <taxon>Alphaproteobacteria</taxon>
        <taxon>Rhodospirillales</taxon>
        <taxon>Rhodospirillaceae</taxon>
        <taxon>Pararhodospirillum</taxon>
    </lineage>
</organism>
<evidence type="ECO:0000256" key="5">
    <source>
        <dbReference type="ARBA" id="ARBA00022989"/>
    </source>
</evidence>
<dbReference type="RefSeq" id="WP_147162178.1">
    <property type="nucleotide sequence ID" value="NZ_BJZO01000004.1"/>
</dbReference>
<keyword evidence="2" id="KW-1003">Cell membrane</keyword>
<evidence type="ECO:0000259" key="8">
    <source>
        <dbReference type="Pfam" id="PF02470"/>
    </source>
</evidence>
<keyword evidence="6 7" id="KW-0472">Membrane</keyword>
<feature type="transmembrane region" description="Helical" evidence="7">
    <location>
        <begin position="25"/>
        <end position="46"/>
    </location>
</feature>
<comment type="caution">
    <text evidence="9">The sequence shown here is derived from an EMBL/GenBank/DDBJ whole genome shotgun (WGS) entry which is preliminary data.</text>
</comment>
<dbReference type="InterPro" id="IPR051800">
    <property type="entry name" value="PqiA-PqiB_transport"/>
</dbReference>
<dbReference type="PANTHER" id="PTHR30462:SF0">
    <property type="entry name" value="INTERMEMBRANE TRANSPORT PROTEIN YEBT"/>
    <property type="match status" value="1"/>
</dbReference>
<sequence length="539" mass="58006">MTEPSLPLAPAEPVLRPPRSRRPSLIWLVPLAAALTGLGLVVQTMMARGPSIVVQFDTATGIEAGKTKVKVKDVEIGEVSAVRLSDDLSHVLVSVDLVRDARGFAAVDSRFWVVRPRLAGSGISGLDTLLSGAYIGAERGHSSATGTHFVGLEAPPVVAWDVPGRRFTLKAEDLGSLDAGSPVFFRRIPVGQVEHFSLDSSGDGLTMGVFIKAPYDRFVTTATRFWHASGVDLTVDARGVRLDTQSLATILMGGVAFEAPPEQGDAPPADPGSTFTLASSRATAMEAVDSRVFPVVLRFTQSVRGLAVGAPLDFRGLEVGRVRSIDLSYDRVAGDFNTVVTVDVSLSRLARTGMPTRDEELRARWTERMAALVKRGLRAQLRSDSLLTGQLYIALDFFEKADPVAFDPKADPPVLPTVPGDLEALYAQIRTILDSLGKVPFDTLGQDLHAVLTRLEGTLGRLDKALARTDREVLPEVRDTLGELRRTVETLHGSVAPDAPLSQDMRSALRGLTDAARSLKSLADTLDRQPESLLRGRSE</sequence>
<evidence type="ECO:0000256" key="2">
    <source>
        <dbReference type="ARBA" id="ARBA00022475"/>
    </source>
</evidence>
<keyword evidence="5 7" id="KW-1133">Transmembrane helix</keyword>
<protein>
    <submittedName>
        <fullName evidence="9">Paraquat-inducible protein</fullName>
    </submittedName>
</protein>
<dbReference type="Pfam" id="PF02470">
    <property type="entry name" value="MlaD"/>
    <property type="match status" value="3"/>
</dbReference>
<keyword evidence="3" id="KW-0997">Cell inner membrane</keyword>
<evidence type="ECO:0000256" key="4">
    <source>
        <dbReference type="ARBA" id="ARBA00022692"/>
    </source>
</evidence>
<dbReference type="OrthoDB" id="9806984at2"/>
<evidence type="ECO:0000313" key="9">
    <source>
        <dbReference type="EMBL" id="GEO80107.1"/>
    </source>
</evidence>
<evidence type="ECO:0000256" key="6">
    <source>
        <dbReference type="ARBA" id="ARBA00023136"/>
    </source>
</evidence>
<reference evidence="9 10" key="1">
    <citation type="submission" date="2019-07" db="EMBL/GenBank/DDBJ databases">
        <title>Whole genome shotgun sequence of Rhodospirillum oryzae NBRC 107573.</title>
        <authorList>
            <person name="Hosoyama A."/>
            <person name="Uohara A."/>
            <person name="Ohji S."/>
            <person name="Ichikawa N."/>
        </authorList>
    </citation>
    <scope>NUCLEOTIDE SEQUENCE [LARGE SCALE GENOMIC DNA]</scope>
    <source>
        <strain evidence="9 10">NBRC 107573</strain>
    </source>
</reference>
<feature type="domain" description="Mce/MlaD" evidence="8">
    <location>
        <begin position="164"/>
        <end position="224"/>
    </location>
</feature>
<dbReference type="GO" id="GO:0005886">
    <property type="term" value="C:plasma membrane"/>
    <property type="evidence" value="ECO:0007669"/>
    <property type="project" value="UniProtKB-SubCell"/>
</dbReference>
<evidence type="ECO:0000256" key="1">
    <source>
        <dbReference type="ARBA" id="ARBA00004533"/>
    </source>
</evidence>
<evidence type="ECO:0000313" key="10">
    <source>
        <dbReference type="Proteomes" id="UP000321567"/>
    </source>
</evidence>
<keyword evidence="10" id="KW-1185">Reference proteome</keyword>
<name>A0A512H3U0_9PROT</name>